<keyword evidence="3" id="KW-1185">Reference proteome</keyword>
<sequence>METHMSNMGATIKNIEVQIGQLASSISAQQKGSFPANKEVNPREQCNAISLQSEERIEGTKPHNNEALTSIPIIHDQVEVKAKDEKNQEWSTKDAWKPNSITFPDNPPIIKPPLPFPQRFYKK</sequence>
<gene>
    <name evidence="2" type="ORF">TorRG33x02_167560</name>
</gene>
<dbReference type="AlphaFoldDB" id="A0A2P5EPD0"/>
<dbReference type="Proteomes" id="UP000237000">
    <property type="component" value="Unassembled WGS sequence"/>
</dbReference>
<organism evidence="2 3">
    <name type="scientific">Trema orientale</name>
    <name type="common">Charcoal tree</name>
    <name type="synonym">Celtis orientalis</name>
    <dbReference type="NCBI Taxonomy" id="63057"/>
    <lineage>
        <taxon>Eukaryota</taxon>
        <taxon>Viridiplantae</taxon>
        <taxon>Streptophyta</taxon>
        <taxon>Embryophyta</taxon>
        <taxon>Tracheophyta</taxon>
        <taxon>Spermatophyta</taxon>
        <taxon>Magnoliopsida</taxon>
        <taxon>eudicotyledons</taxon>
        <taxon>Gunneridae</taxon>
        <taxon>Pentapetalae</taxon>
        <taxon>rosids</taxon>
        <taxon>fabids</taxon>
        <taxon>Rosales</taxon>
        <taxon>Cannabaceae</taxon>
        <taxon>Trema</taxon>
    </lineage>
</organism>
<evidence type="ECO:0000256" key="1">
    <source>
        <dbReference type="SAM" id="MobiDB-lite"/>
    </source>
</evidence>
<dbReference type="OrthoDB" id="1750859at2759"/>
<proteinExistence type="predicted"/>
<comment type="caution">
    <text evidence="2">The sequence shown here is derived from an EMBL/GenBank/DDBJ whole genome shotgun (WGS) entry which is preliminary data.</text>
</comment>
<protein>
    <submittedName>
        <fullName evidence="2">Uncharacterized protein</fullName>
    </submittedName>
</protein>
<evidence type="ECO:0000313" key="2">
    <source>
        <dbReference type="EMBL" id="PON87403.1"/>
    </source>
</evidence>
<feature type="compositionally biased region" description="Basic and acidic residues" evidence="1">
    <location>
        <begin position="84"/>
        <end position="96"/>
    </location>
</feature>
<reference evidence="3" key="1">
    <citation type="submission" date="2016-06" db="EMBL/GenBank/DDBJ databases">
        <title>Parallel loss of symbiosis genes in relatives of nitrogen-fixing non-legume Parasponia.</title>
        <authorList>
            <person name="Van Velzen R."/>
            <person name="Holmer R."/>
            <person name="Bu F."/>
            <person name="Rutten L."/>
            <person name="Van Zeijl A."/>
            <person name="Liu W."/>
            <person name="Santuari L."/>
            <person name="Cao Q."/>
            <person name="Sharma T."/>
            <person name="Shen D."/>
            <person name="Roswanjaya Y."/>
            <person name="Wardhani T."/>
            <person name="Kalhor M.S."/>
            <person name="Jansen J."/>
            <person name="Van den Hoogen J."/>
            <person name="Gungor B."/>
            <person name="Hartog M."/>
            <person name="Hontelez J."/>
            <person name="Verver J."/>
            <person name="Yang W.-C."/>
            <person name="Schijlen E."/>
            <person name="Repin R."/>
            <person name="Schilthuizen M."/>
            <person name="Schranz E."/>
            <person name="Heidstra R."/>
            <person name="Miyata K."/>
            <person name="Fedorova E."/>
            <person name="Kohlen W."/>
            <person name="Bisseling T."/>
            <person name="Smit S."/>
            <person name="Geurts R."/>
        </authorList>
    </citation>
    <scope>NUCLEOTIDE SEQUENCE [LARGE SCALE GENOMIC DNA]</scope>
    <source>
        <strain evidence="3">cv. RG33-2</strain>
    </source>
</reference>
<evidence type="ECO:0000313" key="3">
    <source>
        <dbReference type="Proteomes" id="UP000237000"/>
    </source>
</evidence>
<dbReference type="EMBL" id="JXTC01000117">
    <property type="protein sequence ID" value="PON87403.1"/>
    <property type="molecule type" value="Genomic_DNA"/>
</dbReference>
<accession>A0A2P5EPD0</accession>
<name>A0A2P5EPD0_TREOI</name>
<feature type="region of interest" description="Disordered" evidence="1">
    <location>
        <begin position="84"/>
        <end position="123"/>
    </location>
</feature>
<feature type="compositionally biased region" description="Pro residues" evidence="1">
    <location>
        <begin position="105"/>
        <end position="116"/>
    </location>
</feature>
<dbReference type="InParanoid" id="A0A2P5EPD0"/>